<protein>
    <recommendedName>
        <fullName evidence="4">DUF4142 domain-containing protein</fullName>
    </recommendedName>
</protein>
<accession>A0A4Y9SX16</accession>
<evidence type="ECO:0008006" key="4">
    <source>
        <dbReference type="Google" id="ProtNLM"/>
    </source>
</evidence>
<comment type="caution">
    <text evidence="2">The sequence shown here is derived from an EMBL/GenBank/DDBJ whole genome shotgun (WGS) entry which is preliminary data.</text>
</comment>
<keyword evidence="3" id="KW-1185">Reference proteome</keyword>
<proteinExistence type="predicted"/>
<name>A0A4Y9SX16_9BURK</name>
<evidence type="ECO:0000256" key="1">
    <source>
        <dbReference type="SAM" id="SignalP"/>
    </source>
</evidence>
<reference evidence="2 3" key="1">
    <citation type="submission" date="2019-03" db="EMBL/GenBank/DDBJ databases">
        <title>Draft Genome Sequence of Duganella callidus sp. nov., a Novel Duganella Species Isolated from Cultivated Soil.</title>
        <authorList>
            <person name="Raths R."/>
            <person name="Peta V."/>
            <person name="Bucking H."/>
        </authorList>
    </citation>
    <scope>NUCLEOTIDE SEQUENCE [LARGE SCALE GENOMIC DNA]</scope>
    <source>
        <strain evidence="2 3">DN04</strain>
    </source>
</reference>
<dbReference type="EMBL" id="SPVG01000026">
    <property type="protein sequence ID" value="TFW30077.1"/>
    <property type="molecule type" value="Genomic_DNA"/>
</dbReference>
<dbReference type="AlphaFoldDB" id="A0A4Y9SX16"/>
<organism evidence="2 3">
    <name type="scientific">Duganella callida</name>
    <dbReference type="NCBI Taxonomy" id="2561932"/>
    <lineage>
        <taxon>Bacteria</taxon>
        <taxon>Pseudomonadati</taxon>
        <taxon>Pseudomonadota</taxon>
        <taxon>Betaproteobacteria</taxon>
        <taxon>Burkholderiales</taxon>
        <taxon>Oxalobacteraceae</taxon>
        <taxon>Telluria group</taxon>
        <taxon>Duganella</taxon>
    </lineage>
</organism>
<gene>
    <name evidence="2" type="ORF">E4L98_02700</name>
</gene>
<keyword evidence="1" id="KW-0732">Signal</keyword>
<evidence type="ECO:0000313" key="3">
    <source>
        <dbReference type="Proteomes" id="UP000297729"/>
    </source>
</evidence>
<sequence length="204" mass="20417">MAKYFTPLAGAALLLASGAASAQLGNGGGTYAGIDKVNTNPPAIVAGYIETQLEVLNADSKLLAAFGLGDQALKAGAEAGALTPGATRAQIESALKVQADSGQALQDKLAAKAPLNGQAAVEFSSAIGDLSRGLINEAGMARDLVEVRKTLTTNGGAAASVIYLSKALPGAARDLGKTLQAAVDYARANNITLPPVASEALSQQ</sequence>
<dbReference type="Proteomes" id="UP000297729">
    <property type="component" value="Unassembled WGS sequence"/>
</dbReference>
<feature type="signal peptide" evidence="1">
    <location>
        <begin position="1"/>
        <end position="22"/>
    </location>
</feature>
<feature type="chain" id="PRO_5021395900" description="DUF4142 domain-containing protein" evidence="1">
    <location>
        <begin position="23"/>
        <end position="204"/>
    </location>
</feature>
<dbReference type="RefSeq" id="WP_135200033.1">
    <property type="nucleotide sequence ID" value="NZ_SPVG01000026.1"/>
</dbReference>
<evidence type="ECO:0000313" key="2">
    <source>
        <dbReference type="EMBL" id="TFW30077.1"/>
    </source>
</evidence>